<evidence type="ECO:0000313" key="2">
    <source>
        <dbReference type="Proteomes" id="UP001144978"/>
    </source>
</evidence>
<gene>
    <name evidence="1" type="ORF">NUW54_g7919</name>
</gene>
<evidence type="ECO:0000313" key="1">
    <source>
        <dbReference type="EMBL" id="KAJ2992502.1"/>
    </source>
</evidence>
<protein>
    <submittedName>
        <fullName evidence="1">Uncharacterized protein</fullName>
    </submittedName>
</protein>
<organism evidence="1 2">
    <name type="scientific">Trametes sanguinea</name>
    <dbReference type="NCBI Taxonomy" id="158606"/>
    <lineage>
        <taxon>Eukaryota</taxon>
        <taxon>Fungi</taxon>
        <taxon>Dikarya</taxon>
        <taxon>Basidiomycota</taxon>
        <taxon>Agaricomycotina</taxon>
        <taxon>Agaricomycetes</taxon>
        <taxon>Polyporales</taxon>
        <taxon>Polyporaceae</taxon>
        <taxon>Trametes</taxon>
    </lineage>
</organism>
<keyword evidence="2" id="KW-1185">Reference proteome</keyword>
<dbReference type="EMBL" id="JANSHE010002367">
    <property type="protein sequence ID" value="KAJ2992502.1"/>
    <property type="molecule type" value="Genomic_DNA"/>
</dbReference>
<sequence>MVVGSGATLYATSLRLKTGIGAAFALFNFVKGWRDPRDCRYLQVFPAIEHYINAINDILSFYKETLDGERDNYIHVRAAAQGKDPLTVLRELVEETLDNVRNIELLTASDEQLAKICRSHLMGYVEFKLRAKRYRLQELDLEV</sequence>
<comment type="caution">
    <text evidence="1">The sequence shown here is derived from an EMBL/GenBank/DDBJ whole genome shotgun (WGS) entry which is preliminary data.</text>
</comment>
<accession>A0ACC1PHX7</accession>
<proteinExistence type="predicted"/>
<reference evidence="1" key="1">
    <citation type="submission" date="2022-08" db="EMBL/GenBank/DDBJ databases">
        <title>Genome Sequence of Pycnoporus sanguineus.</title>
        <authorList>
            <person name="Buettner E."/>
        </authorList>
    </citation>
    <scope>NUCLEOTIDE SEQUENCE</scope>
    <source>
        <strain evidence="1">CG-C14</strain>
    </source>
</reference>
<name>A0ACC1PHX7_9APHY</name>
<dbReference type="Proteomes" id="UP001144978">
    <property type="component" value="Unassembled WGS sequence"/>
</dbReference>